<evidence type="ECO:0000259" key="1">
    <source>
        <dbReference type="Pfam" id="PF08241"/>
    </source>
</evidence>
<evidence type="ECO:0000313" key="3">
    <source>
        <dbReference type="Proteomes" id="UP000582974"/>
    </source>
</evidence>
<name>A0A838A1R1_9PSEU</name>
<dbReference type="SUPFAM" id="SSF53335">
    <property type="entry name" value="S-adenosyl-L-methionine-dependent methyltransferases"/>
    <property type="match status" value="1"/>
</dbReference>
<gene>
    <name evidence="2" type="ORF">H0B56_06010</name>
</gene>
<keyword evidence="3" id="KW-1185">Reference proteome</keyword>
<dbReference type="Proteomes" id="UP000582974">
    <property type="component" value="Unassembled WGS sequence"/>
</dbReference>
<accession>A0A838A1R1</accession>
<dbReference type="GO" id="GO:0032259">
    <property type="term" value="P:methylation"/>
    <property type="evidence" value="ECO:0007669"/>
    <property type="project" value="UniProtKB-KW"/>
</dbReference>
<dbReference type="AlphaFoldDB" id="A0A838A1R1"/>
<dbReference type="InterPro" id="IPR029063">
    <property type="entry name" value="SAM-dependent_MTases_sf"/>
</dbReference>
<comment type="caution">
    <text evidence="2">The sequence shown here is derived from an EMBL/GenBank/DDBJ whole genome shotgun (WGS) entry which is preliminary data.</text>
</comment>
<dbReference type="InterPro" id="IPR013216">
    <property type="entry name" value="Methyltransf_11"/>
</dbReference>
<dbReference type="PANTHER" id="PTHR43591">
    <property type="entry name" value="METHYLTRANSFERASE"/>
    <property type="match status" value="1"/>
</dbReference>
<reference evidence="2 3" key="1">
    <citation type="submission" date="2020-07" db="EMBL/GenBank/DDBJ databases">
        <title>Genome of Haloechinothrix sp.</title>
        <authorList>
            <person name="Tang S.-K."/>
            <person name="Yang L."/>
            <person name="Zhu W.-Y."/>
        </authorList>
    </citation>
    <scope>NUCLEOTIDE SEQUENCE [LARGE SCALE GENOMIC DNA]</scope>
    <source>
        <strain evidence="2 3">YIM 98757</strain>
    </source>
</reference>
<sequence length="208" mass="22241">MRNELVTSIYEDYWRPALGRVLKGPRGPSMSGEVALAIDRLGLAPGATVLDVACGTGRFTRSFGTAVGSDGLAVGLDASRPMLDRAVARTAPRDPVAYVRADAMTPPFAESTMDGLCCFAALHMFADPRRALDAFTGVLKPGGRIVLLTSALRPRLPARILDELAGRLSGLRMFERGEVGDLLLERGFTDIVQDYTGLAQFVAGTLSR</sequence>
<dbReference type="Pfam" id="PF08241">
    <property type="entry name" value="Methyltransf_11"/>
    <property type="match status" value="1"/>
</dbReference>
<dbReference type="Gene3D" id="3.40.50.150">
    <property type="entry name" value="Vaccinia Virus protein VP39"/>
    <property type="match status" value="1"/>
</dbReference>
<protein>
    <submittedName>
        <fullName evidence="2">Methyltransferase domain-containing protein</fullName>
    </submittedName>
</protein>
<organism evidence="2 3">
    <name type="scientific">Haloechinothrix aidingensis</name>
    <dbReference type="NCBI Taxonomy" id="2752311"/>
    <lineage>
        <taxon>Bacteria</taxon>
        <taxon>Bacillati</taxon>
        <taxon>Actinomycetota</taxon>
        <taxon>Actinomycetes</taxon>
        <taxon>Pseudonocardiales</taxon>
        <taxon>Pseudonocardiaceae</taxon>
        <taxon>Haloechinothrix</taxon>
    </lineage>
</organism>
<feature type="domain" description="Methyltransferase type 11" evidence="1">
    <location>
        <begin position="50"/>
        <end position="147"/>
    </location>
</feature>
<keyword evidence="2" id="KW-0808">Transferase</keyword>
<evidence type="ECO:0000313" key="2">
    <source>
        <dbReference type="EMBL" id="MBA0125093.1"/>
    </source>
</evidence>
<proteinExistence type="predicted"/>
<dbReference type="EMBL" id="JACCKD010000002">
    <property type="protein sequence ID" value="MBA0125093.1"/>
    <property type="molecule type" value="Genomic_DNA"/>
</dbReference>
<dbReference type="CDD" id="cd02440">
    <property type="entry name" value="AdoMet_MTases"/>
    <property type="match status" value="1"/>
</dbReference>
<dbReference type="PANTHER" id="PTHR43591:SF99">
    <property type="entry name" value="OS06G0646000 PROTEIN"/>
    <property type="match status" value="1"/>
</dbReference>
<dbReference type="GO" id="GO:0008757">
    <property type="term" value="F:S-adenosylmethionine-dependent methyltransferase activity"/>
    <property type="evidence" value="ECO:0007669"/>
    <property type="project" value="InterPro"/>
</dbReference>
<keyword evidence="2" id="KW-0489">Methyltransferase</keyword>